<feature type="repeat" description="PPR" evidence="5">
    <location>
        <begin position="1048"/>
        <end position="1078"/>
    </location>
</feature>
<dbReference type="InterPro" id="IPR011990">
    <property type="entry name" value="TPR-like_helical_dom_sf"/>
</dbReference>
<evidence type="ECO:0000256" key="3">
    <source>
        <dbReference type="ARBA" id="ARBA00044493"/>
    </source>
</evidence>
<keyword evidence="8" id="KW-1185">Reference proteome</keyword>
<dbReference type="InterPro" id="IPR002885">
    <property type="entry name" value="PPR_rpt"/>
</dbReference>
<keyword evidence="2" id="KW-0677">Repeat</keyword>
<evidence type="ECO:0000256" key="5">
    <source>
        <dbReference type="PROSITE-ProRule" id="PRU00708"/>
    </source>
</evidence>
<comment type="caution">
    <text evidence="7">The sequence shown here is derived from an EMBL/GenBank/DDBJ whole genome shotgun (WGS) entry which is preliminary data.</text>
</comment>
<reference evidence="7 8" key="1">
    <citation type="submission" date="2018-11" db="EMBL/GenBank/DDBJ databases">
        <title>Genome assembly of Steccherinum ochraceum LE-BIN_3174, the white-rot fungus of the Steccherinaceae family (The Residual Polyporoid clade, Polyporales, Basidiomycota).</title>
        <authorList>
            <person name="Fedorova T.V."/>
            <person name="Glazunova O.A."/>
            <person name="Landesman E.O."/>
            <person name="Moiseenko K.V."/>
            <person name="Psurtseva N.V."/>
            <person name="Savinova O.S."/>
            <person name="Shakhova N.V."/>
            <person name="Tyazhelova T.V."/>
            <person name="Vasina D.V."/>
        </authorList>
    </citation>
    <scope>NUCLEOTIDE SEQUENCE [LARGE SCALE GENOMIC DNA]</scope>
    <source>
        <strain evidence="7 8">LE-BIN_3174</strain>
    </source>
</reference>
<dbReference type="OrthoDB" id="411857at2759"/>
<dbReference type="Proteomes" id="UP000292702">
    <property type="component" value="Unassembled WGS sequence"/>
</dbReference>
<feature type="compositionally biased region" description="Low complexity" evidence="6">
    <location>
        <begin position="59"/>
        <end position="68"/>
    </location>
</feature>
<feature type="repeat" description="PPR" evidence="5">
    <location>
        <begin position="1013"/>
        <end position="1047"/>
    </location>
</feature>
<gene>
    <name evidence="7" type="ORF">EIP91_008501</name>
</gene>
<feature type="repeat" description="PPR" evidence="5">
    <location>
        <begin position="446"/>
        <end position="480"/>
    </location>
</feature>
<evidence type="ECO:0000313" key="7">
    <source>
        <dbReference type="EMBL" id="TCD69205.1"/>
    </source>
</evidence>
<sequence length="1362" mass="149304">MLPKVASQILQHTSRAVAAVQGQTGHAVRSVLQTGSTNLGQWNPGSSSSGWNGSGPSSGGAKFHSSSSRFHTSYTGAGRSVAHADASSSYSDAVDTSDEGFELVAAKDNTISIRSKRRPRSSSLSFTLQVQKEPGHRGVLKAIKQHVRSRHAFAVSKDTAGAESDLSDVALLDQAPTSTNILDPGASKEGPSSPKEDSEAVAGLFSAKNANDLEGVKRESEALRSSQPPSVFVYNSILEALRVTRPFGAPLDDIMTVYNEMIALSIRPNVGTYGTLILSLTDRDREVSTAIKNTEKRLQQRHLIGAAADEEGEFLEKHVESLRAEQNFTSAMTLLKTARATGRKAVWGPNQVGDLSVYGALLRSCVGHADVVSAVEIFSYLEQGLNAFDKLPYASLYMDMILVHIAAGDMSGAEIIFEEYQRLARDGGLRVFNNSADYEDTAQHLHMIVWNNMVQGHIKCGQPQEGLKLLERMMDSEAGVDFTTADVPRPSPATYFGIVHSFINTGDVNSALIWFNKLLQQKDSSDSVLSPSGLPVKPDHSVWTEMLIALAKADMVDDFNRLMLLAAQQEVSVSLYCRILGVKLSLDHIDAHPEMDSQTIIETLDFFVDTVNNRWDSYLWIADGNGVSSSLLQRLIQTYLRLGNTSSALRVLQSLVHYGEVAASKTTSDEFVDAKLEQSRSLRNSVQELLPFFTAEEIASSLSLQDVYGLWYVADHMNVEQIQSVCAMLLSSYAAALPTLRREDIKVGLWHALFRAALSLDRISGPELPTVESLVCDLVRMKRAPFFMSPTTRREVGDRLTAALGIEEAKALLLSACKSNPDITSFIPEVDASVHSLESAPESPSIPLSYEFATPVVNVDPYHSRFIDENYSSLVPSQVLQGYRKFEAGLKDGVYPNAEVLGRLINAVGRLGELQKVRNLYEASQTVLASLNHDKRLQSVGWFQVEDQMVIALAHAGETDAAHVHRTRILEHGGTPSADAYAALIQRVKDTTDDTANAMTLFQEARARGVSPNIFLYNTVISKLAKARKVDYALELFQEMKAAGFRPTSVTYGAVIAACCRVGDAQSAEILFQEMSSQPNFKPRVPPFNTMMQLYTHTKPDRERVLYYANALRRAHVYFTAHTYKLLMDAYGTIEPLDLSAMEDTFKTLEADRKVAINGTHWASMINAYGCAGKDLDKAISTFESIAAHPSSHAAKLPDPICYEAMLNVLVTLKRTDLIPEYLERMEKAHIHMTAYVANLVIKGFAAAGNIEQARDVFEGLTDPPQGVAAPNNHAAYDSSPRRVSTMEPVFREPSTWETMIRAELGNGNRDNALVLLERLKARRFPPAVYGRISGILSTDPVSIWDGVGLASPQSPQSLPSE</sequence>
<proteinExistence type="inferred from homology"/>
<dbReference type="PROSITE" id="PS51375">
    <property type="entry name" value="PPR"/>
    <property type="match status" value="4"/>
</dbReference>
<evidence type="ECO:0000256" key="4">
    <source>
        <dbReference type="ARBA" id="ARBA00044511"/>
    </source>
</evidence>
<evidence type="ECO:0000256" key="1">
    <source>
        <dbReference type="ARBA" id="ARBA00006192"/>
    </source>
</evidence>
<protein>
    <recommendedName>
        <fullName evidence="9">Pentacotripeptide-repeat region of PRORP domain-containing protein</fullName>
    </recommendedName>
</protein>
<dbReference type="Gene3D" id="1.25.40.10">
    <property type="entry name" value="Tetratricopeptide repeat domain"/>
    <property type="match status" value="3"/>
</dbReference>
<dbReference type="Pfam" id="PF13041">
    <property type="entry name" value="PPR_2"/>
    <property type="match status" value="1"/>
</dbReference>
<dbReference type="STRING" id="92696.A0A4R0RSB4"/>
<dbReference type="NCBIfam" id="TIGR00756">
    <property type="entry name" value="PPR"/>
    <property type="match status" value="2"/>
</dbReference>
<comment type="similarity">
    <text evidence="1">Belongs to the CCM1 family.</text>
</comment>
<comment type="subunit">
    <text evidence="4">Binds to mitochondrial small subunit 15S rRNA.</text>
</comment>
<evidence type="ECO:0000313" key="8">
    <source>
        <dbReference type="Proteomes" id="UP000292702"/>
    </source>
</evidence>
<feature type="compositionally biased region" description="Low complexity" evidence="6">
    <location>
        <begin position="42"/>
        <end position="51"/>
    </location>
</feature>
<name>A0A4R0RSB4_9APHY</name>
<feature type="repeat" description="PPR" evidence="5">
    <location>
        <begin position="1293"/>
        <end position="1327"/>
    </location>
</feature>
<dbReference type="PANTHER" id="PTHR47447">
    <property type="entry name" value="OS03G0856100 PROTEIN"/>
    <property type="match status" value="1"/>
</dbReference>
<dbReference type="PANTHER" id="PTHR47447:SF23">
    <property type="entry name" value="PENTACOTRIPEPTIDE-REPEAT REGION OF PRORP DOMAIN-CONTAINING PROTEIN"/>
    <property type="match status" value="1"/>
</dbReference>
<feature type="region of interest" description="Disordered" evidence="6">
    <location>
        <begin position="177"/>
        <end position="198"/>
    </location>
</feature>
<organism evidence="7 8">
    <name type="scientific">Steccherinum ochraceum</name>
    <dbReference type="NCBI Taxonomy" id="92696"/>
    <lineage>
        <taxon>Eukaryota</taxon>
        <taxon>Fungi</taxon>
        <taxon>Dikarya</taxon>
        <taxon>Basidiomycota</taxon>
        <taxon>Agaricomycotina</taxon>
        <taxon>Agaricomycetes</taxon>
        <taxon>Polyporales</taxon>
        <taxon>Steccherinaceae</taxon>
        <taxon>Steccherinum</taxon>
    </lineage>
</organism>
<comment type="function">
    <text evidence="3">Regulates mitochondrial small subunit maturation by controlling 15S rRNA 5'-end processing. Localizes to the 5' precursor of the 15S rRNA in a position that is subsequently occupied by mS47 in the mature yeast mtSSU. Uses structure and sequence-specific RNA recognition, binding to a single-stranded region of the precursor and specifically recognizing bases -6 to -1. The exchange of Ccm1 for mS47 is coupled to the irreversible removal of precursor rRNA that is accompanied by conformational changes of the mitoribosomal proteins uS5m and mS26. These conformational changes signal completion of 5'-end rRNA processing through protection of the mature 5'-end of the 15S rRNA and stabilization of mS47. The removal of the 5' precursor together with the dissociation of Ccm1 may be catalyzed by the 5'-3' exoribonuclease Pet127. Involved in the specific removal of group I introns in mitochondrial encoded transcripts.</text>
</comment>
<evidence type="ECO:0000256" key="2">
    <source>
        <dbReference type="ARBA" id="ARBA00022737"/>
    </source>
</evidence>
<accession>A0A4R0RSB4</accession>
<feature type="region of interest" description="Disordered" evidence="6">
    <location>
        <begin position="36"/>
        <end position="69"/>
    </location>
</feature>
<dbReference type="EMBL" id="RWJN01000047">
    <property type="protein sequence ID" value="TCD69205.1"/>
    <property type="molecule type" value="Genomic_DNA"/>
</dbReference>
<evidence type="ECO:0008006" key="9">
    <source>
        <dbReference type="Google" id="ProtNLM"/>
    </source>
</evidence>
<dbReference type="Pfam" id="PF01535">
    <property type="entry name" value="PPR"/>
    <property type="match status" value="2"/>
</dbReference>
<evidence type="ECO:0000256" key="6">
    <source>
        <dbReference type="SAM" id="MobiDB-lite"/>
    </source>
</evidence>